<reference evidence="2" key="1">
    <citation type="journal article" date="2021" name="PeerJ">
        <title>Extensive microbial diversity within the chicken gut microbiome revealed by metagenomics and culture.</title>
        <authorList>
            <person name="Gilroy R."/>
            <person name="Ravi A."/>
            <person name="Getino M."/>
            <person name="Pursley I."/>
            <person name="Horton D.L."/>
            <person name="Alikhan N.F."/>
            <person name="Baker D."/>
            <person name="Gharbi K."/>
            <person name="Hall N."/>
            <person name="Watson M."/>
            <person name="Adriaenssens E.M."/>
            <person name="Foster-Nyarko E."/>
            <person name="Jarju S."/>
            <person name="Secka A."/>
            <person name="Antonio M."/>
            <person name="Oren A."/>
            <person name="Chaudhuri R.R."/>
            <person name="La Ragione R."/>
            <person name="Hildebrand F."/>
            <person name="Pallen M.J."/>
        </authorList>
    </citation>
    <scope>NUCLEOTIDE SEQUENCE</scope>
    <source>
        <strain evidence="2">USAMLcec12-2067</strain>
    </source>
</reference>
<name>A0A9D2VLW3_9ACTN</name>
<evidence type="ECO:0000313" key="3">
    <source>
        <dbReference type="Proteomes" id="UP000789325"/>
    </source>
</evidence>
<feature type="transmembrane region" description="Helical" evidence="1">
    <location>
        <begin position="179"/>
        <end position="199"/>
    </location>
</feature>
<sequence length="213" mass="23534">MTKTHICNGLDEPVPFFLFWRYGRMAICEGARCALKNDDNETMRSLCRIRKISKAALLCCKSFFVAFVAFWMLIFCVSLYSVFSSDSSFAVDVEWFDLLSLICVGALISLILKILSDVFGDTARGQSPFTMVQVKRVRIVAIALFADAVVGIFASPGFISSLHIAGFDVDYTVSGQVVIPVDLGEILAALCLIALSFVFKYGVLLQEFSDETL</sequence>
<dbReference type="AlphaFoldDB" id="A0A9D2VLW3"/>
<feature type="transmembrane region" description="Helical" evidence="1">
    <location>
        <begin position="55"/>
        <end position="83"/>
    </location>
</feature>
<dbReference type="EMBL" id="DYZL01000202">
    <property type="protein sequence ID" value="HJH44109.1"/>
    <property type="molecule type" value="Genomic_DNA"/>
</dbReference>
<organism evidence="2 3">
    <name type="scientific">Rubneribacter badeniensis</name>
    <dbReference type="NCBI Taxonomy" id="2070688"/>
    <lineage>
        <taxon>Bacteria</taxon>
        <taxon>Bacillati</taxon>
        <taxon>Actinomycetota</taxon>
        <taxon>Coriobacteriia</taxon>
        <taxon>Eggerthellales</taxon>
        <taxon>Eggerthellaceae</taxon>
        <taxon>Rubneribacter</taxon>
    </lineage>
</organism>
<keyword evidence="1" id="KW-0472">Membrane</keyword>
<feature type="transmembrane region" description="Helical" evidence="1">
    <location>
        <begin position="137"/>
        <end position="159"/>
    </location>
</feature>
<feature type="transmembrane region" description="Helical" evidence="1">
    <location>
        <begin position="95"/>
        <end position="116"/>
    </location>
</feature>
<evidence type="ECO:0000313" key="2">
    <source>
        <dbReference type="EMBL" id="HJH44109.1"/>
    </source>
</evidence>
<proteinExistence type="predicted"/>
<accession>A0A9D2VLW3</accession>
<keyword evidence="1" id="KW-1133">Transmembrane helix</keyword>
<reference evidence="2" key="2">
    <citation type="submission" date="2021-09" db="EMBL/GenBank/DDBJ databases">
        <authorList>
            <person name="Gilroy R."/>
        </authorList>
    </citation>
    <scope>NUCLEOTIDE SEQUENCE</scope>
    <source>
        <strain evidence="2">USAMLcec12-2067</strain>
    </source>
</reference>
<protein>
    <recommendedName>
        <fullName evidence="4">DUF2975 domain-containing protein</fullName>
    </recommendedName>
</protein>
<evidence type="ECO:0008006" key="4">
    <source>
        <dbReference type="Google" id="ProtNLM"/>
    </source>
</evidence>
<gene>
    <name evidence="2" type="ORF">K8V16_10010</name>
</gene>
<dbReference type="Proteomes" id="UP000789325">
    <property type="component" value="Unassembled WGS sequence"/>
</dbReference>
<evidence type="ECO:0000256" key="1">
    <source>
        <dbReference type="SAM" id="Phobius"/>
    </source>
</evidence>
<keyword evidence="1" id="KW-0812">Transmembrane</keyword>
<comment type="caution">
    <text evidence="2">The sequence shown here is derived from an EMBL/GenBank/DDBJ whole genome shotgun (WGS) entry which is preliminary data.</text>
</comment>